<evidence type="ECO:0000256" key="1">
    <source>
        <dbReference type="SAM" id="SignalP"/>
    </source>
</evidence>
<evidence type="ECO:0000313" key="2">
    <source>
        <dbReference type="EMBL" id="CAE0643907.1"/>
    </source>
</evidence>
<dbReference type="EMBL" id="HBIU01050511">
    <property type="protein sequence ID" value="CAE0643907.1"/>
    <property type="molecule type" value="Transcribed_RNA"/>
</dbReference>
<feature type="chain" id="PRO_5030159584" evidence="1">
    <location>
        <begin position="25"/>
        <end position="237"/>
    </location>
</feature>
<accession>A0A6S9HSL3</accession>
<keyword evidence="1" id="KW-0732">Signal</keyword>
<reference evidence="2" key="1">
    <citation type="submission" date="2021-01" db="EMBL/GenBank/DDBJ databases">
        <authorList>
            <person name="Corre E."/>
            <person name="Pelletier E."/>
            <person name="Niang G."/>
            <person name="Scheremetjew M."/>
            <person name="Finn R."/>
            <person name="Kale V."/>
            <person name="Holt S."/>
            <person name="Cochrane G."/>
            <person name="Meng A."/>
            <person name="Brown T."/>
            <person name="Cohen L."/>
        </authorList>
    </citation>
    <scope>NUCLEOTIDE SEQUENCE</scope>
    <source>
        <strain evidence="2">CCMP3107</strain>
    </source>
</reference>
<sequence length="237" mass="25135">MKHFTCLILVFAAAICLNLNFAHAGAKHQDTAWVQCPLPGSDCKKTAFSGSTVHKVKVITPKAPTKAQQESHLKMMAGFGAPKKKEDVKVGTGGKALKKQAATFAELVKAGSRPFEVFVREAGTPQWNLAGEVAAEGGEAAAAPCTHLQRGLIAAVARERYPVLLKLKDQQLEAGLRLQADAEVAVVPREGAERAGRCGFQPVDPPEGGFNGLVKKTSSNIMGGQEIQLADSKGRLK</sequence>
<dbReference type="Pfam" id="PF20133">
    <property type="entry name" value="HHL1-like"/>
    <property type="match status" value="1"/>
</dbReference>
<organism evidence="2">
    <name type="scientific">Heterosigma akashiwo</name>
    <name type="common">Chromophytic alga</name>
    <name type="synonym">Heterosigma carterae</name>
    <dbReference type="NCBI Taxonomy" id="2829"/>
    <lineage>
        <taxon>Eukaryota</taxon>
        <taxon>Sar</taxon>
        <taxon>Stramenopiles</taxon>
        <taxon>Ochrophyta</taxon>
        <taxon>Raphidophyceae</taxon>
        <taxon>Chattonellales</taxon>
        <taxon>Chattonellaceae</taxon>
        <taxon>Heterosigma</taxon>
    </lineage>
</organism>
<dbReference type="AlphaFoldDB" id="A0A6S9HSL3"/>
<dbReference type="InterPro" id="IPR045388">
    <property type="entry name" value="HHL1-like"/>
</dbReference>
<proteinExistence type="predicted"/>
<feature type="signal peptide" evidence="1">
    <location>
        <begin position="1"/>
        <end position="24"/>
    </location>
</feature>
<name>A0A6S9HSL3_HETAK</name>
<protein>
    <submittedName>
        <fullName evidence="2">Uncharacterized protein</fullName>
    </submittedName>
</protein>
<gene>
    <name evidence="2" type="ORF">HAKA00212_LOCUS22359</name>
</gene>